<dbReference type="Proteomes" id="UP000249061">
    <property type="component" value="Unassembled WGS sequence"/>
</dbReference>
<feature type="chain" id="PRO_5015845723" description="SH3b domain-containing protein" evidence="1">
    <location>
        <begin position="27"/>
        <end position="288"/>
    </location>
</feature>
<dbReference type="Gene3D" id="2.30.30.40">
    <property type="entry name" value="SH3 Domains"/>
    <property type="match status" value="1"/>
</dbReference>
<feature type="signal peptide" evidence="1">
    <location>
        <begin position="1"/>
        <end position="26"/>
    </location>
</feature>
<sequence>MGPRMTNTLRFLALSTVMAMGCAGTAGETVADGEVLVGADETASISSELTGGVALGSTLKTTANLNLRTGAGTGYQVRLVIPQGATVTTVNRTTPSGAFYNVKYNGVTGWASGAYLTLVSSGGGTTTPGTSVRDAAIARAKGGVGFSYWWGHGAWVPNGLTSSNGGTCQGDCPNCSHRGSYGADCSGYVAKVWHVPSTNTSMSTDSHPYGTIHFVGSNSLWSTVSRSNVIKGDALVYNTNGSGHILIYESGDAWGSVWAYEARGCSYGIVHNLRSVTSEYKGIRRAGW</sequence>
<name>A0A2W5TB76_9BACT</name>
<dbReference type="SUPFAM" id="SSF54001">
    <property type="entry name" value="Cysteine proteinases"/>
    <property type="match status" value="1"/>
</dbReference>
<protein>
    <recommendedName>
        <fullName evidence="2">SH3b domain-containing protein</fullName>
    </recommendedName>
</protein>
<evidence type="ECO:0000313" key="4">
    <source>
        <dbReference type="Proteomes" id="UP000249061"/>
    </source>
</evidence>
<dbReference type="EMBL" id="QFQP01000011">
    <property type="protein sequence ID" value="PZR12740.1"/>
    <property type="molecule type" value="Genomic_DNA"/>
</dbReference>
<dbReference type="AlphaFoldDB" id="A0A2W5TB76"/>
<dbReference type="InterPro" id="IPR038765">
    <property type="entry name" value="Papain-like_cys_pep_sf"/>
</dbReference>
<dbReference type="PROSITE" id="PS51257">
    <property type="entry name" value="PROKAR_LIPOPROTEIN"/>
    <property type="match status" value="1"/>
</dbReference>
<comment type="caution">
    <text evidence="3">The sequence shown here is derived from an EMBL/GenBank/DDBJ whole genome shotgun (WGS) entry which is preliminary data.</text>
</comment>
<dbReference type="Gene3D" id="3.90.1720.10">
    <property type="entry name" value="endopeptidase domain like (from Nostoc punctiforme)"/>
    <property type="match status" value="1"/>
</dbReference>
<dbReference type="InterPro" id="IPR003646">
    <property type="entry name" value="SH3-like_bac-type"/>
</dbReference>
<reference evidence="3 4" key="1">
    <citation type="submission" date="2017-08" db="EMBL/GenBank/DDBJ databases">
        <title>Infants hospitalized years apart are colonized by the same room-sourced microbial strains.</title>
        <authorList>
            <person name="Brooks B."/>
            <person name="Olm M.R."/>
            <person name="Firek B.A."/>
            <person name="Baker R."/>
            <person name="Thomas B.C."/>
            <person name="Morowitz M.J."/>
            <person name="Banfield J.F."/>
        </authorList>
    </citation>
    <scope>NUCLEOTIDE SEQUENCE [LARGE SCALE GENOMIC DNA]</scope>
    <source>
        <strain evidence="3">S2_003_000_R2_14</strain>
    </source>
</reference>
<evidence type="ECO:0000256" key="1">
    <source>
        <dbReference type="SAM" id="SignalP"/>
    </source>
</evidence>
<organism evidence="3 4">
    <name type="scientific">Archangium gephyra</name>
    <dbReference type="NCBI Taxonomy" id="48"/>
    <lineage>
        <taxon>Bacteria</taxon>
        <taxon>Pseudomonadati</taxon>
        <taxon>Myxococcota</taxon>
        <taxon>Myxococcia</taxon>
        <taxon>Myxococcales</taxon>
        <taxon>Cystobacterineae</taxon>
        <taxon>Archangiaceae</taxon>
        <taxon>Archangium</taxon>
    </lineage>
</organism>
<evidence type="ECO:0000313" key="3">
    <source>
        <dbReference type="EMBL" id="PZR12740.1"/>
    </source>
</evidence>
<dbReference type="Pfam" id="PF08239">
    <property type="entry name" value="SH3_3"/>
    <property type="match status" value="1"/>
</dbReference>
<accession>A0A2W5TB76</accession>
<proteinExistence type="predicted"/>
<feature type="domain" description="SH3b" evidence="2">
    <location>
        <begin position="64"/>
        <end position="117"/>
    </location>
</feature>
<keyword evidence="1" id="KW-0732">Signal</keyword>
<gene>
    <name evidence="3" type="ORF">DI536_14300</name>
</gene>
<evidence type="ECO:0000259" key="2">
    <source>
        <dbReference type="Pfam" id="PF08239"/>
    </source>
</evidence>